<feature type="coiled-coil region" evidence="1">
    <location>
        <begin position="1029"/>
        <end position="1114"/>
    </location>
</feature>
<gene>
    <name evidence="3" type="ORF">CTEN210_08338</name>
</gene>
<organism evidence="3 4">
    <name type="scientific">Chaetoceros tenuissimus</name>
    <dbReference type="NCBI Taxonomy" id="426638"/>
    <lineage>
        <taxon>Eukaryota</taxon>
        <taxon>Sar</taxon>
        <taxon>Stramenopiles</taxon>
        <taxon>Ochrophyta</taxon>
        <taxon>Bacillariophyta</taxon>
        <taxon>Coscinodiscophyceae</taxon>
        <taxon>Chaetocerotophycidae</taxon>
        <taxon>Chaetocerotales</taxon>
        <taxon>Chaetocerotaceae</taxon>
        <taxon>Chaetoceros</taxon>
    </lineage>
</organism>
<keyword evidence="1" id="KW-0175">Coiled coil</keyword>
<proteinExistence type="predicted"/>
<evidence type="ECO:0000256" key="2">
    <source>
        <dbReference type="SAM" id="MobiDB-lite"/>
    </source>
</evidence>
<dbReference type="AlphaFoldDB" id="A0AAD3CTM3"/>
<comment type="caution">
    <text evidence="3">The sequence shown here is derived from an EMBL/GenBank/DDBJ whole genome shotgun (WGS) entry which is preliminary data.</text>
</comment>
<keyword evidence="4" id="KW-1185">Reference proteome</keyword>
<feature type="coiled-coil region" evidence="1">
    <location>
        <begin position="12"/>
        <end position="96"/>
    </location>
</feature>
<name>A0AAD3CTM3_9STRA</name>
<evidence type="ECO:0000313" key="3">
    <source>
        <dbReference type="EMBL" id="GFH51862.1"/>
    </source>
</evidence>
<evidence type="ECO:0000313" key="4">
    <source>
        <dbReference type="Proteomes" id="UP001054902"/>
    </source>
</evidence>
<dbReference type="EMBL" id="BLLK01000045">
    <property type="protein sequence ID" value="GFH51862.1"/>
    <property type="molecule type" value="Genomic_DNA"/>
</dbReference>
<dbReference type="Proteomes" id="UP001054902">
    <property type="component" value="Unassembled WGS sequence"/>
</dbReference>
<feature type="region of interest" description="Disordered" evidence="2">
    <location>
        <begin position="325"/>
        <end position="357"/>
    </location>
</feature>
<feature type="coiled-coil region" evidence="1">
    <location>
        <begin position="594"/>
        <end position="670"/>
    </location>
</feature>
<feature type="coiled-coil region" evidence="1">
    <location>
        <begin position="433"/>
        <end position="460"/>
    </location>
</feature>
<accession>A0AAD3CTM3</accession>
<evidence type="ECO:0000256" key="1">
    <source>
        <dbReference type="SAM" id="Coils"/>
    </source>
</evidence>
<feature type="coiled-coil region" evidence="1">
    <location>
        <begin position="170"/>
        <end position="243"/>
    </location>
</feature>
<feature type="coiled-coil region" evidence="1">
    <location>
        <begin position="799"/>
        <end position="836"/>
    </location>
</feature>
<feature type="compositionally biased region" description="Basic and acidic residues" evidence="2">
    <location>
        <begin position="327"/>
        <end position="357"/>
    </location>
</feature>
<protein>
    <submittedName>
        <fullName evidence="3">Uncharacterized protein</fullName>
    </submittedName>
</protein>
<feature type="coiled-coil region" evidence="1">
    <location>
        <begin position="892"/>
        <end position="937"/>
    </location>
</feature>
<sequence>MPSLNHKSDSEIDRLYHVLDERNDTIDQLQRKIDFLLEGEVGEQQESLHLVLVENHELKALNERLQDEAESTEKSLQEALSELRILQQELQTQKEISDGMNRRLLQKDDEIATIKSRVDNQYFLEKEALQLREMVNEFERNEIDLVTEIEHVSSKRREVELIHAANLQELEKLQNSVEEENLLREQYESENKLLLGKCQTLQERQDNLQRTFSESKQEYESQIQQLQQELEEERKRNTVLDEKEAFSFGKMRHDEQESQVDRLHYEIHLKQGRVDTLELERIVLKKDLDAACATIERLKVEKDNLEQSVLDVKKNQAERISNAMQDLQKKERQLQDERESMEERLSQTQDELRSSEERNRLYEEGCGLIETVALQRKIESDLRKSEVERKHLNSRLSEQTEKINFLVTTIELLQEGGGIVDQASVDNIIHNEQSSIVCQNQELKAQIESLEAERRTLMSRLRQNATLMSSKFPFNLDSNHTQKVIEFMEGLKKGSLQLPLNDKSIELIAELEKLQTLRKSDIYTIDRLEREIEALKMREGYETGHLEAALKDLTNTVKEQSEIRTEERSQVNQAKVLGLKEEYESKIANIVTSLEVKKAESSHLNAEIAKLRNENEKLQSDFEKHTSRSHSNHKRHAFVQTAPVTSDNESNMLEVELRTAKDQLELKSRELIVCEKKLLKMREHFKQLERHNMVHIDDERINVAHAVVKELKTSLEAKNASLSRLREALRVKEEKEEKSCFQSPKKNENQVATSFLDKDEMSVVTALREKVTSLSLILKEKDKKLVVLADSKKHALRRLQESEITKEKLAALLQDHEQNKKEIKILEKEVQAKDLQLYEIQKIVKEKENKVHSLTAGSKRLERSLKENEVTTKKLTEAETLCKQLKSTLYSVKRTKEKVMKSEQIVKKLYEEGQKDLSRLDKELVKTRKRLTVAIEEKVYFEKSVLTLRRKLKDTNKKENVKSETLNEFEKTVLDMKKLKQENTSLRSLVAVQQLRKRSSTADKSCLTDPIEEKMSKGKKKNEENLSGLTALKTKLGEEKLKVEALQKTVERNKHDEKLTEKYRAEVKRLEKEKDSMKVEYEEKLRELSKTKDESDLDEKVLELYQENEKLRAELAVFDLDFFESLEDLKYNYSEAKKKLIKHGLD</sequence>
<reference evidence="3 4" key="1">
    <citation type="journal article" date="2021" name="Sci. Rep.">
        <title>The genome of the diatom Chaetoceros tenuissimus carries an ancient integrated fragment of an extant virus.</title>
        <authorList>
            <person name="Hongo Y."/>
            <person name="Kimura K."/>
            <person name="Takaki Y."/>
            <person name="Yoshida Y."/>
            <person name="Baba S."/>
            <person name="Kobayashi G."/>
            <person name="Nagasaki K."/>
            <person name="Hano T."/>
            <person name="Tomaru Y."/>
        </authorList>
    </citation>
    <scope>NUCLEOTIDE SEQUENCE [LARGE SCALE GENOMIC DNA]</scope>
    <source>
        <strain evidence="3 4">NIES-3715</strain>
    </source>
</reference>
<feature type="coiled-coil region" evidence="1">
    <location>
        <begin position="708"/>
        <end position="735"/>
    </location>
</feature>